<evidence type="ECO:0000313" key="1">
    <source>
        <dbReference type="Ensembl" id="ENSNVIP00000013035.1"/>
    </source>
</evidence>
<dbReference type="GeneTree" id="ENSGT00390000009268"/>
<dbReference type="Gene3D" id="2.20.25.10">
    <property type="match status" value="1"/>
</dbReference>
<name>A0A8C7AZG7_NEOVI</name>
<dbReference type="SUPFAM" id="SSF158997">
    <property type="entry name" value="Trm112p-like"/>
    <property type="match status" value="1"/>
</dbReference>
<evidence type="ECO:0008006" key="3">
    <source>
        <dbReference type="Google" id="ProtNLM"/>
    </source>
</evidence>
<dbReference type="PANTHER" id="PTHR12773:SF0">
    <property type="entry name" value="MULTIFUNCTIONAL METHYLTRANSFERASE SUBUNIT TRM112-LIKE PROTEIN"/>
    <property type="match status" value="1"/>
</dbReference>
<accession>A0A8C7AZG7</accession>
<protein>
    <recommendedName>
        <fullName evidence="3">tRNA methyltransferase 112 homolog</fullName>
    </recommendedName>
</protein>
<dbReference type="AlphaFoldDB" id="A0A8C7AZG7"/>
<dbReference type="Proteomes" id="UP000694425">
    <property type="component" value="Unplaced"/>
</dbReference>
<dbReference type="GO" id="GO:0046982">
    <property type="term" value="F:protein heterodimerization activity"/>
    <property type="evidence" value="ECO:0007669"/>
    <property type="project" value="InterPro"/>
</dbReference>
<keyword evidence="2" id="KW-1185">Reference proteome</keyword>
<proteinExistence type="predicted"/>
<dbReference type="Ensembl" id="ENSNVIT00000015273.1">
    <property type="protein sequence ID" value="ENSNVIP00000013035.1"/>
    <property type="gene ID" value="ENSNVIG00000010303.1"/>
</dbReference>
<reference evidence="1" key="2">
    <citation type="submission" date="2025-09" db="UniProtKB">
        <authorList>
            <consortium name="Ensembl"/>
        </authorList>
    </citation>
    <scope>IDENTIFICATION</scope>
</reference>
<sequence length="116" mass="13071">TFILKHLVEFARVQGVGPHGAPLCLQATEVRTNPMEFNPNFLACMIPIHMVLHLIKAPKEPIGGYEYDKKFLKQMHHLLLEMGVSEGTLQCPESGCLFPVSRRIPNMLLSDEETET</sequence>
<organism evidence="1 2">
    <name type="scientific">Neovison vison</name>
    <name type="common">American mink</name>
    <name type="synonym">Mustela vison</name>
    <dbReference type="NCBI Taxonomy" id="452646"/>
    <lineage>
        <taxon>Eukaryota</taxon>
        <taxon>Metazoa</taxon>
        <taxon>Chordata</taxon>
        <taxon>Craniata</taxon>
        <taxon>Vertebrata</taxon>
        <taxon>Euteleostomi</taxon>
        <taxon>Mammalia</taxon>
        <taxon>Eutheria</taxon>
        <taxon>Laurasiatheria</taxon>
        <taxon>Carnivora</taxon>
        <taxon>Caniformia</taxon>
        <taxon>Musteloidea</taxon>
        <taxon>Mustelidae</taxon>
        <taxon>Mustelinae</taxon>
        <taxon>Neogale</taxon>
    </lineage>
</organism>
<reference evidence="1" key="1">
    <citation type="submission" date="2025-08" db="UniProtKB">
        <authorList>
            <consortium name="Ensembl"/>
        </authorList>
    </citation>
    <scope>IDENTIFICATION</scope>
</reference>
<dbReference type="PANTHER" id="PTHR12773">
    <property type="entry name" value="UPF0315 PROTEIN-RELATED"/>
    <property type="match status" value="1"/>
</dbReference>
<evidence type="ECO:0000313" key="2">
    <source>
        <dbReference type="Proteomes" id="UP000694425"/>
    </source>
</evidence>
<dbReference type="GO" id="GO:0030488">
    <property type="term" value="P:tRNA methylation"/>
    <property type="evidence" value="ECO:0007669"/>
    <property type="project" value="TreeGrafter"/>
</dbReference>
<dbReference type="GO" id="GO:0070476">
    <property type="term" value="P:rRNA (guanine-N7)-methylation"/>
    <property type="evidence" value="ECO:0007669"/>
    <property type="project" value="TreeGrafter"/>
</dbReference>
<dbReference type="InterPro" id="IPR039127">
    <property type="entry name" value="Trm112"/>
</dbReference>